<gene>
    <name evidence="12" type="primary">hemW</name>
    <name evidence="12" type="ORF">ACFSVN_02805</name>
</gene>
<keyword evidence="5 10" id="KW-0949">S-adenosyl-L-methionine</keyword>
<dbReference type="RefSeq" id="WP_390298293.1">
    <property type="nucleotide sequence ID" value="NZ_JBHULI010000003.1"/>
</dbReference>
<dbReference type="SFLD" id="SFLDF00562">
    <property type="entry name" value="HemN-like__clustered_with_heat"/>
    <property type="match status" value="1"/>
</dbReference>
<dbReference type="InterPro" id="IPR004559">
    <property type="entry name" value="HemW-like"/>
</dbReference>
<evidence type="ECO:0000256" key="2">
    <source>
        <dbReference type="ARBA" id="ARBA00006100"/>
    </source>
</evidence>
<dbReference type="InterPro" id="IPR010723">
    <property type="entry name" value="HemN_C"/>
</dbReference>
<keyword evidence="10" id="KW-0963">Cytoplasm</keyword>
<dbReference type="SFLD" id="SFLDG01065">
    <property type="entry name" value="anaerobic_coproporphyrinogen-I"/>
    <property type="match status" value="1"/>
</dbReference>
<keyword evidence="10" id="KW-0004">4Fe-4S</keyword>
<evidence type="ECO:0000259" key="11">
    <source>
        <dbReference type="PROSITE" id="PS51918"/>
    </source>
</evidence>
<dbReference type="PANTHER" id="PTHR13932:SF5">
    <property type="entry name" value="RADICAL S-ADENOSYL METHIONINE DOMAIN-CONTAINING PROTEIN 1, MITOCHONDRIAL"/>
    <property type="match status" value="1"/>
</dbReference>
<dbReference type="NCBIfam" id="TIGR00539">
    <property type="entry name" value="hemN_rel"/>
    <property type="match status" value="1"/>
</dbReference>
<dbReference type="InterPro" id="IPR006638">
    <property type="entry name" value="Elp3/MiaA/NifB-like_rSAM"/>
</dbReference>
<protein>
    <recommendedName>
        <fullName evidence="3 10">Heme chaperone HemW</fullName>
    </recommendedName>
</protein>
<dbReference type="SFLD" id="SFLDF00288">
    <property type="entry name" value="HemN-like__clustered_with_nucl"/>
    <property type="match status" value="1"/>
</dbReference>
<dbReference type="Proteomes" id="UP001597460">
    <property type="component" value="Unassembled WGS sequence"/>
</dbReference>
<evidence type="ECO:0000256" key="7">
    <source>
        <dbReference type="ARBA" id="ARBA00023004"/>
    </source>
</evidence>
<keyword evidence="8 10" id="KW-0411">Iron-sulfur</keyword>
<keyword evidence="9 10" id="KW-0143">Chaperone</keyword>
<name>A0ABW5JHZ5_9BACT</name>
<organism evidence="12 13">
    <name type="scientific">Gracilimonas halophila</name>
    <dbReference type="NCBI Taxonomy" id="1834464"/>
    <lineage>
        <taxon>Bacteria</taxon>
        <taxon>Pseudomonadati</taxon>
        <taxon>Balneolota</taxon>
        <taxon>Balneolia</taxon>
        <taxon>Balneolales</taxon>
        <taxon>Balneolaceae</taxon>
        <taxon>Gracilimonas</taxon>
    </lineage>
</organism>
<dbReference type="Pfam" id="PF06969">
    <property type="entry name" value="HemN_C"/>
    <property type="match status" value="1"/>
</dbReference>
<keyword evidence="6 10" id="KW-0479">Metal-binding</keyword>
<dbReference type="InterPro" id="IPR058240">
    <property type="entry name" value="rSAM_sf"/>
</dbReference>
<dbReference type="SUPFAM" id="SSF102114">
    <property type="entry name" value="Radical SAM enzymes"/>
    <property type="match status" value="1"/>
</dbReference>
<feature type="domain" description="Radical SAM core" evidence="11">
    <location>
        <begin position="1"/>
        <end position="231"/>
    </location>
</feature>
<keyword evidence="7 10" id="KW-0408">Iron</keyword>
<evidence type="ECO:0000313" key="12">
    <source>
        <dbReference type="EMBL" id="MFD2531370.1"/>
    </source>
</evidence>
<dbReference type="PANTHER" id="PTHR13932">
    <property type="entry name" value="COPROPORPHYRINIGEN III OXIDASE"/>
    <property type="match status" value="1"/>
</dbReference>
<dbReference type="Gene3D" id="3.20.20.70">
    <property type="entry name" value="Aldolase class I"/>
    <property type="match status" value="1"/>
</dbReference>
<dbReference type="Pfam" id="PF04055">
    <property type="entry name" value="Radical_SAM"/>
    <property type="match status" value="1"/>
</dbReference>
<evidence type="ECO:0000256" key="1">
    <source>
        <dbReference type="ARBA" id="ARBA00001966"/>
    </source>
</evidence>
<dbReference type="InterPro" id="IPR034505">
    <property type="entry name" value="Coproporphyrinogen-III_oxidase"/>
</dbReference>
<comment type="caution">
    <text evidence="12">The sequence shown here is derived from an EMBL/GenBank/DDBJ whole genome shotgun (WGS) entry which is preliminary data.</text>
</comment>
<evidence type="ECO:0000256" key="8">
    <source>
        <dbReference type="ARBA" id="ARBA00023014"/>
    </source>
</evidence>
<dbReference type="SMART" id="SM00729">
    <property type="entry name" value="Elp3"/>
    <property type="match status" value="1"/>
</dbReference>
<accession>A0ABW5JHZ5</accession>
<evidence type="ECO:0000256" key="10">
    <source>
        <dbReference type="RuleBase" id="RU364116"/>
    </source>
</evidence>
<keyword evidence="13" id="KW-1185">Reference proteome</keyword>
<dbReference type="EMBL" id="JBHULI010000003">
    <property type="protein sequence ID" value="MFD2531370.1"/>
    <property type="molecule type" value="Genomic_DNA"/>
</dbReference>
<evidence type="ECO:0000256" key="9">
    <source>
        <dbReference type="ARBA" id="ARBA00023186"/>
    </source>
</evidence>
<proteinExistence type="inferred from homology"/>
<comment type="subcellular location">
    <subcellularLocation>
        <location evidence="10">Cytoplasm</location>
    </subcellularLocation>
</comment>
<dbReference type="InterPro" id="IPR007197">
    <property type="entry name" value="rSAM"/>
</dbReference>
<dbReference type="PROSITE" id="PS51918">
    <property type="entry name" value="RADICAL_SAM"/>
    <property type="match status" value="1"/>
</dbReference>
<comment type="similarity">
    <text evidence="2">Belongs to the anaerobic coproporphyrinogen-III oxidase family. HemW subfamily.</text>
</comment>
<comment type="function">
    <text evidence="10">Probably acts as a heme chaperone, transferring heme to an unknown acceptor. Binds one molecule of heme per monomer, possibly covalently. Binds 1 [4Fe-4S] cluster. The cluster is coordinated with 3 cysteines and an exchangeable S-adenosyl-L-methionine.</text>
</comment>
<evidence type="ECO:0000256" key="5">
    <source>
        <dbReference type="ARBA" id="ARBA00022691"/>
    </source>
</evidence>
<reference evidence="13" key="1">
    <citation type="journal article" date="2019" name="Int. J. Syst. Evol. Microbiol.">
        <title>The Global Catalogue of Microorganisms (GCM) 10K type strain sequencing project: providing services to taxonomists for standard genome sequencing and annotation.</title>
        <authorList>
            <consortium name="The Broad Institute Genomics Platform"/>
            <consortium name="The Broad Institute Genome Sequencing Center for Infectious Disease"/>
            <person name="Wu L."/>
            <person name="Ma J."/>
        </authorList>
    </citation>
    <scope>NUCLEOTIDE SEQUENCE [LARGE SCALE GENOMIC DNA]</scope>
    <source>
        <strain evidence="13">KCTC 52042</strain>
    </source>
</reference>
<dbReference type="InterPro" id="IPR013785">
    <property type="entry name" value="Aldolase_TIM"/>
</dbReference>
<dbReference type="SFLD" id="SFLDG01082">
    <property type="entry name" value="B12-binding_domain_containing"/>
    <property type="match status" value="1"/>
</dbReference>
<evidence type="ECO:0000313" key="13">
    <source>
        <dbReference type="Proteomes" id="UP001597460"/>
    </source>
</evidence>
<evidence type="ECO:0000256" key="3">
    <source>
        <dbReference type="ARBA" id="ARBA00017228"/>
    </source>
</evidence>
<sequence length="381" mass="43177">MAGLYIHIPFCKQACSYCDFYFVTRQQHKQDFVDELIREIHSKENTRFTEDPIQTIYFGGGTPSLLTPSQVGSILDAINSVFDLDLKEVTLEMNPDDVTKEYLSGLKSAGINRASMGVQSFDPELLKFMNRAHTSSEALKCLELLKSSRIDVFTADLIYGNPGQSLDSLEKDIDTLLQFDPPHISAYSLTVEPQTRLGKQVELGRIAPPEDDTVSDHFDLVVEKLKSAGIHQYEVSNYALPGKEALHNSSYWSHENYLGLGPGAHSFWWSEEQKSAQRWSNKPDLRSYLKSNWNTPFEKEVLDLADLAEERLMLGLRTRKGLSKKELLSRYHFSFSPKQTDYLRQLEASGKANIDDRIQLSTQGLKIADSILLDLVTMKPE</sequence>
<keyword evidence="4 10" id="KW-0349">Heme</keyword>
<comment type="cofactor">
    <cofactor evidence="1">
        <name>[4Fe-4S] cluster</name>
        <dbReference type="ChEBI" id="CHEBI:49883"/>
    </cofactor>
</comment>
<evidence type="ECO:0000256" key="4">
    <source>
        <dbReference type="ARBA" id="ARBA00022617"/>
    </source>
</evidence>
<dbReference type="CDD" id="cd01335">
    <property type="entry name" value="Radical_SAM"/>
    <property type="match status" value="1"/>
</dbReference>
<dbReference type="SFLD" id="SFLDS00029">
    <property type="entry name" value="Radical_SAM"/>
    <property type="match status" value="1"/>
</dbReference>
<evidence type="ECO:0000256" key="6">
    <source>
        <dbReference type="ARBA" id="ARBA00022723"/>
    </source>
</evidence>